<dbReference type="OrthoDB" id="8010691at2"/>
<dbReference type="InterPro" id="IPR036852">
    <property type="entry name" value="Peptidase_S8/S53_dom_sf"/>
</dbReference>
<dbReference type="RefSeq" id="WP_050531694.1">
    <property type="nucleotide sequence ID" value="NZ_AQQZ01000007.1"/>
</dbReference>
<reference evidence="1 2" key="1">
    <citation type="journal article" date="2015" name="Int. J. Syst. Evol. Microbiol.">
        <title>Aestuariivita atlantica sp. nov., isolated from deep sea sediment of the Atlantic Ocean.</title>
        <authorList>
            <person name="Li G."/>
            <person name="Lai Q."/>
            <person name="Du Y."/>
            <person name="Liu X."/>
            <person name="Sun F."/>
            <person name="Shao Z."/>
        </authorList>
    </citation>
    <scope>NUCLEOTIDE SEQUENCE [LARGE SCALE GENOMIC DNA]</scope>
    <source>
        <strain evidence="1 2">22II-S11-z3</strain>
    </source>
</reference>
<organism evidence="1 2">
    <name type="scientific">Pseudaestuariivita atlantica</name>
    <dbReference type="NCBI Taxonomy" id="1317121"/>
    <lineage>
        <taxon>Bacteria</taxon>
        <taxon>Pseudomonadati</taxon>
        <taxon>Pseudomonadota</taxon>
        <taxon>Alphaproteobacteria</taxon>
        <taxon>Rhodobacterales</taxon>
        <taxon>Paracoccaceae</taxon>
        <taxon>Pseudaestuariivita</taxon>
    </lineage>
</organism>
<dbReference type="AlphaFoldDB" id="A0A0L1JLX3"/>
<dbReference type="STRING" id="1317121.ATO11_14830"/>
<evidence type="ECO:0008006" key="3">
    <source>
        <dbReference type="Google" id="ProtNLM"/>
    </source>
</evidence>
<name>A0A0L1JLX3_9RHOB</name>
<dbReference type="SUPFAM" id="SSF52743">
    <property type="entry name" value="Subtilisin-like"/>
    <property type="match status" value="1"/>
</dbReference>
<evidence type="ECO:0000313" key="1">
    <source>
        <dbReference type="EMBL" id="KNG92750.1"/>
    </source>
</evidence>
<gene>
    <name evidence="1" type="ORF">ATO11_14830</name>
</gene>
<sequence length="778" mass="85849">MSDAWHKAGTLGDKIGPYAHWWEDKEKPFLPDDIKGLNEFNISMGRPRSTLKFLGEMPSASQGPQVSNSLFQSGEAVPLPDAVANEKIPHDDWDFSKIEHRLPGDIPADTVIVGILDTGIALSHMGTNISPGKTRIISSWQQGAAMRWESVANLADDTTEYQQSEPWLPCGREVFSGEINAALEAFGDAQGVVDEEAFNRALRISSPDLIMGNRDLEMATAHGTHTLSLAAGMDHENTTREERERQRIIAVNLPAQFSHGSGGNFLPYFAVYGVDRILYLADALWLKNTPDPDSHAVRGYPIVINFSYGMMAGPKDGYHTIELALKNLFEDRKKQAKAGQTMSPVRIMMPVGNDNLLRGAASTVLAAEGTPFGLNNNLKARERITVPWRIQPADSTANFVEIWSEAKPCADFYAMLERVEVFVTPPGREKLRITDLSANAYSDLADYARVYVRHVAIDPNTGPTIHVQEAGTKNPNARFRLAILVCVAPTTLDLPDAPLAPAGEWTVEVKYDGPETVDFTLYIQSDQSAVVTSKTGKRSYFDHENYRSHMTEHHHDHREETGAVADTYSFDEDKCPEDNDNWYQYGPVQRRGTHNAISSLSDPEMIAIGSFDDSSGYPTSYSATTDGNPQLDYDSKSAREITAKYPKNNGRKFLTVSYPGENAPSLFGLLGAGSRDGSVIGSRGTSMSTALATREAANAFMEAEPQDYPHIGSQDWFRDLGRESELEQQVDNWGQDLKWPLACDEGVLKIGSGRLPDPRKKLVNRLGGTPYATEDELE</sequence>
<evidence type="ECO:0000313" key="2">
    <source>
        <dbReference type="Proteomes" id="UP000036938"/>
    </source>
</evidence>
<dbReference type="GO" id="GO:0004252">
    <property type="term" value="F:serine-type endopeptidase activity"/>
    <property type="evidence" value="ECO:0007669"/>
    <property type="project" value="InterPro"/>
</dbReference>
<keyword evidence="2" id="KW-1185">Reference proteome</keyword>
<protein>
    <recommendedName>
        <fullName evidence="3">Peptidase S8/S53 domain-containing protein</fullName>
    </recommendedName>
</protein>
<dbReference type="EMBL" id="AQQZ01000007">
    <property type="protein sequence ID" value="KNG92750.1"/>
    <property type="molecule type" value="Genomic_DNA"/>
</dbReference>
<dbReference type="Gene3D" id="3.40.50.200">
    <property type="entry name" value="Peptidase S8/S53 domain"/>
    <property type="match status" value="2"/>
</dbReference>
<dbReference type="GO" id="GO:0006508">
    <property type="term" value="P:proteolysis"/>
    <property type="evidence" value="ECO:0007669"/>
    <property type="project" value="InterPro"/>
</dbReference>
<comment type="caution">
    <text evidence="1">The sequence shown here is derived from an EMBL/GenBank/DDBJ whole genome shotgun (WGS) entry which is preliminary data.</text>
</comment>
<dbReference type="Proteomes" id="UP000036938">
    <property type="component" value="Unassembled WGS sequence"/>
</dbReference>
<accession>A0A0L1JLX3</accession>
<proteinExistence type="predicted"/>